<protein>
    <recommendedName>
        <fullName evidence="7">Nucleoside diphosphate kinase-like domain-containing protein</fullName>
    </recommendedName>
</protein>
<dbReference type="KEGG" id="cqu:CpipJ_CPIJ014134"/>
<dbReference type="Pfam" id="PF00334">
    <property type="entry name" value="NDK"/>
    <property type="match status" value="1"/>
</dbReference>
<name>B0X4W8_CULQU</name>
<dbReference type="EnsemblMetazoa" id="CPIJ014134-RA">
    <property type="protein sequence ID" value="CPIJ014134-PA"/>
    <property type="gene ID" value="CPIJ014134"/>
</dbReference>
<dbReference type="InterPro" id="IPR007858">
    <property type="entry name" value="Dpy-30_motif"/>
</dbReference>
<accession>B0X4W8</accession>
<keyword evidence="5" id="KW-0067">ATP-binding</keyword>
<evidence type="ECO:0000313" key="9">
    <source>
        <dbReference type="EnsemblMetazoa" id="CPIJ014134-PA"/>
    </source>
</evidence>
<evidence type="ECO:0000259" key="7">
    <source>
        <dbReference type="SMART" id="SM00562"/>
    </source>
</evidence>
<proteinExistence type="inferred from homology"/>
<keyword evidence="2" id="KW-0808">Transferase</keyword>
<evidence type="ECO:0000256" key="1">
    <source>
        <dbReference type="ARBA" id="ARBA00008142"/>
    </source>
</evidence>
<keyword evidence="3" id="KW-0547">Nucleotide-binding</keyword>
<dbReference type="HOGENOM" id="CLU_832246_0_0_1"/>
<dbReference type="PANTHER" id="PTHR46161">
    <property type="entry name" value="NUCLEOSIDE DIPHOSPHATE KINASE"/>
    <property type="match status" value="1"/>
</dbReference>
<reference evidence="8" key="1">
    <citation type="submission" date="2007-03" db="EMBL/GenBank/DDBJ databases">
        <title>Annotation of Culex pipiens quinquefasciatus.</title>
        <authorList>
            <consortium name="The Broad Institute Genome Sequencing Platform"/>
            <person name="Atkinson P.W."/>
            <person name="Hemingway J."/>
            <person name="Christensen B.M."/>
            <person name="Higgs S."/>
            <person name="Kodira C."/>
            <person name="Hannick L."/>
            <person name="Megy K."/>
            <person name="O'Leary S."/>
            <person name="Pearson M."/>
            <person name="Haas B.J."/>
            <person name="Mauceli E."/>
            <person name="Wortman J.R."/>
            <person name="Lee N.H."/>
            <person name="Guigo R."/>
            <person name="Stanke M."/>
            <person name="Alvarado L."/>
            <person name="Amedeo P."/>
            <person name="Antoine C.H."/>
            <person name="Arensburger P."/>
            <person name="Bidwell S.L."/>
            <person name="Crawford M."/>
            <person name="Camaro F."/>
            <person name="Devon K."/>
            <person name="Engels R."/>
            <person name="Hammond M."/>
            <person name="Howarth C."/>
            <person name="Koehrsen M."/>
            <person name="Lawson D."/>
            <person name="Montgomery P."/>
            <person name="Nene V."/>
            <person name="Nusbaum C."/>
            <person name="Puiu D."/>
            <person name="Romero-Severson J."/>
            <person name="Severson D.W."/>
            <person name="Shumway M."/>
            <person name="Sisk P."/>
            <person name="Stolte C."/>
            <person name="Zeng Q."/>
            <person name="Eisenstadt E."/>
            <person name="Fraser-Liggett C."/>
            <person name="Strausberg R."/>
            <person name="Galagan J."/>
            <person name="Birren B."/>
            <person name="Collins F.H."/>
        </authorList>
    </citation>
    <scope>NUCLEOTIDE SEQUENCE [LARGE SCALE GENOMIC DNA]</scope>
    <source>
        <strain evidence="8">JHB</strain>
    </source>
</reference>
<gene>
    <name evidence="9" type="primary">6047654</name>
    <name evidence="8" type="ORF">CpipJ_CPIJ014134</name>
</gene>
<sequence>MNANYERSLAIVKPDGMKHRDTIGRRIREAGFTIVQSRIVRLTPEQASEFYRSKQTEPNYHALIVALTEGPIEALCVSRIDAIAELLWLVGPERHQEAVRAAPGSLRAMFADSRDELRNAVHASEDPEAARAEIRFFFPTLLLEPIFSEQRQHDYLAAMVNPTLMEGLLLLAKERPPEPVRWSSDWLLLNNPYKPKVVSAPAEPLYNVGGLNRGSVDGISQVQGGHVGAQSECGCSEYRAKGLCSCSLSTIAEMDRLHRTRSRVQSPDSAGHQGVGLTPEQEFSFLARLRTCTVHPSNSALSSGEFPSLTNTPKVLQPAATFATFACVFAGFLE</sequence>
<dbReference type="VEuPathDB" id="VectorBase:CPIJ014134"/>
<dbReference type="PANTHER" id="PTHR46161:SF3">
    <property type="entry name" value="NUCLEOSIDE DIPHOSPHATE KINASE DDB_G0292928-RELATED"/>
    <property type="match status" value="1"/>
</dbReference>
<dbReference type="Pfam" id="PF05186">
    <property type="entry name" value="Dpy-30"/>
    <property type="match status" value="1"/>
</dbReference>
<evidence type="ECO:0000256" key="3">
    <source>
        <dbReference type="ARBA" id="ARBA00022741"/>
    </source>
</evidence>
<comment type="caution">
    <text evidence="6">Lacks conserved residue(s) required for the propagation of feature annotation.</text>
</comment>
<dbReference type="Proteomes" id="UP000002320">
    <property type="component" value="Unassembled WGS sequence"/>
</dbReference>
<dbReference type="OrthoDB" id="417678at2759"/>
<dbReference type="STRING" id="7176.B0X4W8"/>
<dbReference type="InterPro" id="IPR036850">
    <property type="entry name" value="NDK-like_dom_sf"/>
</dbReference>
<dbReference type="Gene3D" id="1.20.890.10">
    <property type="entry name" value="cAMP-dependent protein kinase regulatory subunit, dimerization-anchoring domain"/>
    <property type="match status" value="1"/>
</dbReference>
<evidence type="ECO:0000256" key="5">
    <source>
        <dbReference type="ARBA" id="ARBA00022840"/>
    </source>
</evidence>
<dbReference type="SMART" id="SM00562">
    <property type="entry name" value="NDK"/>
    <property type="match status" value="1"/>
</dbReference>
<feature type="domain" description="Nucleoside diphosphate kinase-like" evidence="7">
    <location>
        <begin position="5"/>
        <end position="145"/>
    </location>
</feature>
<dbReference type="eggNOG" id="KOG0888">
    <property type="taxonomic scope" value="Eukaryota"/>
</dbReference>
<dbReference type="InParanoid" id="B0X4W8"/>
<dbReference type="SUPFAM" id="SSF54919">
    <property type="entry name" value="Nucleoside diphosphate kinase, NDK"/>
    <property type="match status" value="1"/>
</dbReference>
<keyword evidence="4" id="KW-0418">Kinase</keyword>
<dbReference type="VEuPathDB" id="VectorBase:CQUJHB016849"/>
<evidence type="ECO:0000313" key="10">
    <source>
        <dbReference type="Proteomes" id="UP000002320"/>
    </source>
</evidence>
<evidence type="ECO:0000313" key="8">
    <source>
        <dbReference type="EMBL" id="EDS40583.1"/>
    </source>
</evidence>
<keyword evidence="10" id="KW-1185">Reference proteome</keyword>
<dbReference type="EMBL" id="DS232357">
    <property type="protein sequence ID" value="EDS40583.1"/>
    <property type="molecule type" value="Genomic_DNA"/>
</dbReference>
<dbReference type="CDD" id="cd22970">
    <property type="entry name" value="DD_NDKH5-like"/>
    <property type="match status" value="1"/>
</dbReference>
<dbReference type="InterPro" id="IPR034907">
    <property type="entry name" value="NDK-like_dom"/>
</dbReference>
<evidence type="ECO:0000256" key="6">
    <source>
        <dbReference type="PROSITE-ProRule" id="PRU00706"/>
    </source>
</evidence>
<dbReference type="GO" id="GO:0016301">
    <property type="term" value="F:kinase activity"/>
    <property type="evidence" value="ECO:0007669"/>
    <property type="project" value="UniProtKB-KW"/>
</dbReference>
<dbReference type="PROSITE" id="PS51374">
    <property type="entry name" value="NDPK_LIKE"/>
    <property type="match status" value="1"/>
</dbReference>
<evidence type="ECO:0000256" key="2">
    <source>
        <dbReference type="ARBA" id="ARBA00022679"/>
    </source>
</evidence>
<dbReference type="AlphaFoldDB" id="B0X4W8"/>
<comment type="similarity">
    <text evidence="1 6">Belongs to the NDK family.</text>
</comment>
<dbReference type="Gene3D" id="3.30.70.141">
    <property type="entry name" value="Nucleoside diphosphate kinase-like domain"/>
    <property type="match status" value="1"/>
</dbReference>
<reference evidence="9" key="2">
    <citation type="submission" date="2020-05" db="UniProtKB">
        <authorList>
            <consortium name="EnsemblMetazoa"/>
        </authorList>
    </citation>
    <scope>IDENTIFICATION</scope>
    <source>
        <strain evidence="9">JHB</strain>
    </source>
</reference>
<organism>
    <name type="scientific">Culex quinquefasciatus</name>
    <name type="common">Southern house mosquito</name>
    <name type="synonym">Culex pungens</name>
    <dbReference type="NCBI Taxonomy" id="7176"/>
    <lineage>
        <taxon>Eukaryota</taxon>
        <taxon>Metazoa</taxon>
        <taxon>Ecdysozoa</taxon>
        <taxon>Arthropoda</taxon>
        <taxon>Hexapoda</taxon>
        <taxon>Insecta</taxon>
        <taxon>Pterygota</taxon>
        <taxon>Neoptera</taxon>
        <taxon>Endopterygota</taxon>
        <taxon>Diptera</taxon>
        <taxon>Nematocera</taxon>
        <taxon>Culicoidea</taxon>
        <taxon>Culicidae</taxon>
        <taxon>Culicinae</taxon>
        <taxon>Culicini</taxon>
        <taxon>Culex</taxon>
        <taxon>Culex</taxon>
    </lineage>
</organism>
<evidence type="ECO:0000256" key="4">
    <source>
        <dbReference type="ARBA" id="ARBA00022777"/>
    </source>
</evidence>
<dbReference type="GO" id="GO:0005524">
    <property type="term" value="F:ATP binding"/>
    <property type="evidence" value="ECO:0007669"/>
    <property type="project" value="UniProtKB-KW"/>
</dbReference>